<evidence type="ECO:0000313" key="2">
    <source>
        <dbReference type="EMBL" id="MFL9927172.1"/>
    </source>
</evidence>
<dbReference type="PANTHER" id="PTHR30632">
    <property type="entry name" value="MOLYBDATE-BINDING PERIPLASMIC PROTEIN"/>
    <property type="match status" value="1"/>
</dbReference>
<comment type="caution">
    <text evidence="2">The sequence shown here is derived from an EMBL/GenBank/DDBJ whole genome shotgun (WGS) entry which is preliminary data.</text>
</comment>
<feature type="signal peptide" evidence="1">
    <location>
        <begin position="1"/>
        <end position="19"/>
    </location>
</feature>
<dbReference type="PANTHER" id="PTHR30632:SF11">
    <property type="entry name" value="BLR4797 PROTEIN"/>
    <property type="match status" value="1"/>
</dbReference>
<name>A0ABW9AFQ8_9BURK</name>
<keyword evidence="3" id="KW-1185">Reference proteome</keyword>
<dbReference type="InterPro" id="IPR050682">
    <property type="entry name" value="ModA/WtpA"/>
</dbReference>
<dbReference type="Proteomes" id="UP001629246">
    <property type="component" value="Unassembled WGS sequence"/>
</dbReference>
<organism evidence="2 3">
    <name type="scientific">Herbaspirillum lusitanum</name>
    <dbReference type="NCBI Taxonomy" id="213312"/>
    <lineage>
        <taxon>Bacteria</taxon>
        <taxon>Pseudomonadati</taxon>
        <taxon>Pseudomonadota</taxon>
        <taxon>Betaproteobacteria</taxon>
        <taxon>Burkholderiales</taxon>
        <taxon>Oxalobacteraceae</taxon>
        <taxon>Herbaspirillum</taxon>
    </lineage>
</organism>
<evidence type="ECO:0000256" key="1">
    <source>
        <dbReference type="SAM" id="SignalP"/>
    </source>
</evidence>
<sequence length="255" mass="26569">MKKNTIAALALLITGWTAAAHCSADELKVLTAGAITGIVKQVAAEFEQRSGVHVVVDNATAGVLNKRIRDKEKFDVVILTADMLARLAQDGYVVPSSQHTIASVGVGVAVKEGHAVPAIATVEQFKKTLLNAKSIAYIDPASGGSSGIYLKQLFEQMGIAEQIGKKTVPVPGGLVATRLLDGQADLALHQISEILQVKGAHLVGPLPKQIQNLTVYAVGVGAASTQQPQGHAFATLFAGEKVKAALEEHGMVAAD</sequence>
<proteinExistence type="predicted"/>
<accession>A0ABW9AFQ8</accession>
<reference evidence="2 3" key="1">
    <citation type="journal article" date="2024" name="Chem. Sci.">
        <title>Discovery of megapolipeptins by genome mining of a Burkholderiales bacteria collection.</title>
        <authorList>
            <person name="Paulo B.S."/>
            <person name="Recchia M.J.J."/>
            <person name="Lee S."/>
            <person name="Fergusson C.H."/>
            <person name="Romanowski S.B."/>
            <person name="Hernandez A."/>
            <person name="Krull N."/>
            <person name="Liu D.Y."/>
            <person name="Cavanagh H."/>
            <person name="Bos A."/>
            <person name="Gray C.A."/>
            <person name="Murphy B.T."/>
            <person name="Linington R.G."/>
            <person name="Eustaquio A.S."/>
        </authorList>
    </citation>
    <scope>NUCLEOTIDE SEQUENCE [LARGE SCALE GENOMIC DNA]</scope>
    <source>
        <strain evidence="2 3">RL21-008-BIB-A</strain>
    </source>
</reference>
<dbReference type="Gene3D" id="3.40.190.10">
    <property type="entry name" value="Periplasmic binding protein-like II"/>
    <property type="match status" value="2"/>
</dbReference>
<dbReference type="Pfam" id="PF13531">
    <property type="entry name" value="SBP_bac_11"/>
    <property type="match status" value="1"/>
</dbReference>
<keyword evidence="1" id="KW-0732">Signal</keyword>
<dbReference type="RefSeq" id="WP_408160411.1">
    <property type="nucleotide sequence ID" value="NZ_JAQQFM010000012.1"/>
</dbReference>
<protein>
    <submittedName>
        <fullName evidence="2">Substrate-binding domain-containing protein</fullName>
    </submittedName>
</protein>
<feature type="chain" id="PRO_5046520890" evidence="1">
    <location>
        <begin position="20"/>
        <end position="255"/>
    </location>
</feature>
<evidence type="ECO:0000313" key="3">
    <source>
        <dbReference type="Proteomes" id="UP001629246"/>
    </source>
</evidence>
<gene>
    <name evidence="2" type="ORF">PQR62_23065</name>
</gene>
<dbReference type="SUPFAM" id="SSF53850">
    <property type="entry name" value="Periplasmic binding protein-like II"/>
    <property type="match status" value="1"/>
</dbReference>
<dbReference type="EMBL" id="JAQQFM010000012">
    <property type="protein sequence ID" value="MFL9927172.1"/>
    <property type="molecule type" value="Genomic_DNA"/>
</dbReference>